<dbReference type="AlphaFoldDB" id="A0A383DKL6"/>
<evidence type="ECO:0000313" key="1">
    <source>
        <dbReference type="EMBL" id="SVE44843.1"/>
    </source>
</evidence>
<name>A0A383DKL6_9ZZZZ</name>
<dbReference type="EMBL" id="UINC01218000">
    <property type="protein sequence ID" value="SVE44843.1"/>
    <property type="molecule type" value="Genomic_DNA"/>
</dbReference>
<evidence type="ECO:0008006" key="2">
    <source>
        <dbReference type="Google" id="ProtNLM"/>
    </source>
</evidence>
<gene>
    <name evidence="1" type="ORF">METZ01_LOCUS497697</name>
</gene>
<feature type="non-terminal residue" evidence="1">
    <location>
        <position position="29"/>
    </location>
</feature>
<organism evidence="1">
    <name type="scientific">marine metagenome</name>
    <dbReference type="NCBI Taxonomy" id="408172"/>
    <lineage>
        <taxon>unclassified sequences</taxon>
        <taxon>metagenomes</taxon>
        <taxon>ecological metagenomes</taxon>
    </lineage>
</organism>
<dbReference type="Gene3D" id="3.40.50.11190">
    <property type="match status" value="1"/>
</dbReference>
<proteinExistence type="predicted"/>
<reference evidence="1" key="1">
    <citation type="submission" date="2018-05" db="EMBL/GenBank/DDBJ databases">
        <authorList>
            <person name="Lanie J.A."/>
            <person name="Ng W.-L."/>
            <person name="Kazmierczak K.M."/>
            <person name="Andrzejewski T.M."/>
            <person name="Davidsen T.M."/>
            <person name="Wayne K.J."/>
            <person name="Tettelin H."/>
            <person name="Glass J.I."/>
            <person name="Rusch D."/>
            <person name="Podicherti R."/>
            <person name="Tsui H.-C.T."/>
            <person name="Winkler M.E."/>
        </authorList>
    </citation>
    <scope>NUCLEOTIDE SEQUENCE</scope>
</reference>
<accession>A0A383DKL6</accession>
<protein>
    <recommendedName>
        <fullName evidence="2">UDP-2,4-diacetamido-2,4, 6-trideoxy-beta-L-altropyranose hydrolase</fullName>
    </recommendedName>
</protein>
<sequence>MIIFRTNASSSIGIGHLARCRRLAISLKT</sequence>